<dbReference type="Pfam" id="PF13845">
    <property type="entry name" value="Septum_form"/>
    <property type="match status" value="1"/>
</dbReference>
<evidence type="ECO:0000259" key="1">
    <source>
        <dbReference type="Pfam" id="PF13845"/>
    </source>
</evidence>
<dbReference type="PROSITE" id="PS51257">
    <property type="entry name" value="PROKAR_LIPOPROTEIN"/>
    <property type="match status" value="1"/>
</dbReference>
<dbReference type="InterPro" id="IPR026004">
    <property type="entry name" value="Septum_form"/>
</dbReference>
<dbReference type="EMBL" id="CAEZYQ010000008">
    <property type="protein sequence ID" value="CAB4741042.1"/>
    <property type="molecule type" value="Genomic_DNA"/>
</dbReference>
<sequence>MPLNSRAVRGPGPALRVAGLALLLGALTACGEDETGAASTEPPEVGACRLLDAEDVALPSNDSPVVDCADRHTAETFEVQELPEELHDLDADDPEIGAHVFETCTPAFASFLRADESAVMRTIVSWAWFAPAEAAWEAGARWFRCDVIGGGPQLTEYRALPETARGLLEGLPPDQWMVCADGRTVNGSPKVPCSEPHTWRAVTTIKVGEPAEDYPGDRIVEVTTRDFCSDSVGAWLGYPDSYEFGYTWFKQAEWEVGNRRSVCWARTQQ</sequence>
<name>A0A6J6T1N3_9ZZZZ</name>
<accession>A0A6J6T1N3</accession>
<evidence type="ECO:0000313" key="2">
    <source>
        <dbReference type="EMBL" id="CAB4741042.1"/>
    </source>
</evidence>
<gene>
    <name evidence="2" type="ORF">UFOPK2761_01278</name>
</gene>
<proteinExistence type="predicted"/>
<feature type="domain" description="Septum formation-related" evidence="1">
    <location>
        <begin position="46"/>
        <end position="263"/>
    </location>
</feature>
<protein>
    <submittedName>
        <fullName evidence="2">Unannotated protein</fullName>
    </submittedName>
</protein>
<reference evidence="2" key="1">
    <citation type="submission" date="2020-05" db="EMBL/GenBank/DDBJ databases">
        <authorList>
            <person name="Chiriac C."/>
            <person name="Salcher M."/>
            <person name="Ghai R."/>
            <person name="Kavagutti S V."/>
        </authorList>
    </citation>
    <scope>NUCLEOTIDE SEQUENCE</scope>
</reference>
<organism evidence="2">
    <name type="scientific">freshwater metagenome</name>
    <dbReference type="NCBI Taxonomy" id="449393"/>
    <lineage>
        <taxon>unclassified sequences</taxon>
        <taxon>metagenomes</taxon>
        <taxon>ecological metagenomes</taxon>
    </lineage>
</organism>
<dbReference type="AlphaFoldDB" id="A0A6J6T1N3"/>